<dbReference type="InterPro" id="IPR019056">
    <property type="entry name" value="Phage_TAC_6"/>
</dbReference>
<dbReference type="RefSeq" id="WP_275226890.1">
    <property type="nucleotide sequence ID" value="NZ_JARESE010000010.1"/>
</dbReference>
<organism evidence="1 2">
    <name type="scientific">Novosphingobium album</name>
    <name type="common">ex Liu et al. 2023</name>
    <dbReference type="NCBI Taxonomy" id="3031130"/>
    <lineage>
        <taxon>Bacteria</taxon>
        <taxon>Pseudomonadati</taxon>
        <taxon>Pseudomonadota</taxon>
        <taxon>Alphaproteobacteria</taxon>
        <taxon>Sphingomonadales</taxon>
        <taxon>Sphingomonadaceae</taxon>
        <taxon>Novosphingobium</taxon>
    </lineage>
</organism>
<sequence>MTTSFGAQALALAGLAARVLGWRPADFWAATPAELAAALALGAEAATPGFDRAALERLMENEHGR</sequence>
<name>A0ABT5WL91_9SPHN</name>
<comment type="caution">
    <text evidence="1">The sequence shown here is derived from an EMBL/GenBank/DDBJ whole genome shotgun (WGS) entry which is preliminary data.</text>
</comment>
<keyword evidence="2" id="KW-1185">Reference proteome</keyword>
<evidence type="ECO:0000313" key="1">
    <source>
        <dbReference type="EMBL" id="MDE8650811.1"/>
    </source>
</evidence>
<reference evidence="1 2" key="1">
    <citation type="submission" date="2023-03" db="EMBL/GenBank/DDBJ databases">
        <title>NovoSphingobium album sp. nov. isolated from polycyclic aromatic hydrocarbons- and heavy-metal polluted soil.</title>
        <authorList>
            <person name="Liu Z."/>
            <person name="Wang K."/>
        </authorList>
    </citation>
    <scope>NUCLEOTIDE SEQUENCE [LARGE SCALE GENOMIC DNA]</scope>
    <source>
        <strain evidence="1 2">H3SJ31-1</strain>
    </source>
</reference>
<gene>
    <name evidence="1" type="ORF">PYV00_03630</name>
</gene>
<evidence type="ECO:0000313" key="2">
    <source>
        <dbReference type="Proteomes" id="UP001216253"/>
    </source>
</evidence>
<protein>
    <submittedName>
        <fullName evidence="1">Phage tail assembly chaperone</fullName>
    </submittedName>
</protein>
<dbReference type="Proteomes" id="UP001216253">
    <property type="component" value="Unassembled WGS sequence"/>
</dbReference>
<dbReference type="Pfam" id="PF09550">
    <property type="entry name" value="Phage_TAC_6"/>
    <property type="match status" value="1"/>
</dbReference>
<accession>A0ABT5WL91</accession>
<proteinExistence type="predicted"/>
<dbReference type="EMBL" id="JARESE010000010">
    <property type="protein sequence ID" value="MDE8650811.1"/>
    <property type="molecule type" value="Genomic_DNA"/>
</dbReference>